<sequence length="277" mass="29281">MTGEQRDGWCPQEELAVGWALRSLEPDDEARLRAHLPGCARCREVVRDTEEVAAALGGSVRQYDPPARLKAKLMAAVERTPQERVARESVALAERAAPVVPPGARRPRQTGGPGRRLLVAAAVVVAVVAAVAAVGVTAVRFDRLDDRVAVQEQRNQELTEALALASDPGTNRAVLRAESGDPVAIVLSAADGAAVMEVGLAPNDARDQTYVVWGASTPEPVPLATFDVSPDDGRVRLLSHWTPDAHKHTRFGISLEQGRTAPAKPSAVLASGQVGAS</sequence>
<feature type="domain" description="Anti-sigma K factor RskA C-terminal" evidence="12">
    <location>
        <begin position="122"/>
        <end position="266"/>
    </location>
</feature>
<reference evidence="13 14" key="1">
    <citation type="submission" date="2021-01" db="EMBL/GenBank/DDBJ databases">
        <title>Sequencing the genomes of 1000 actinobacteria strains.</title>
        <authorList>
            <person name="Klenk H.-P."/>
        </authorList>
    </citation>
    <scope>NUCLEOTIDE SEQUENCE [LARGE SCALE GENOMIC DNA]</scope>
    <source>
        <strain evidence="13 14">DSM 44581</strain>
    </source>
</reference>
<evidence type="ECO:0000313" key="14">
    <source>
        <dbReference type="Proteomes" id="UP001195724"/>
    </source>
</evidence>
<dbReference type="EMBL" id="JAFBCL010000001">
    <property type="protein sequence ID" value="MBM7809693.1"/>
    <property type="molecule type" value="Genomic_DNA"/>
</dbReference>
<protein>
    <recommendedName>
        <fullName evidence="10">Regulator of SigK</fullName>
    </recommendedName>
    <alternativeName>
        <fullName evidence="9">Sigma-K anti-sigma factor RskA</fullName>
    </alternativeName>
</protein>
<accession>A0ABS2S304</accession>
<keyword evidence="6" id="KW-0805">Transcription regulation</keyword>
<dbReference type="InterPro" id="IPR041916">
    <property type="entry name" value="Anti_sigma_zinc_sf"/>
</dbReference>
<proteinExistence type="predicted"/>
<evidence type="ECO:0000256" key="1">
    <source>
        <dbReference type="ARBA" id="ARBA00004167"/>
    </source>
</evidence>
<evidence type="ECO:0000259" key="12">
    <source>
        <dbReference type="Pfam" id="PF10099"/>
    </source>
</evidence>
<evidence type="ECO:0000256" key="4">
    <source>
        <dbReference type="ARBA" id="ARBA00022692"/>
    </source>
</evidence>
<evidence type="ECO:0000256" key="9">
    <source>
        <dbReference type="ARBA" id="ARBA00029829"/>
    </source>
</evidence>
<dbReference type="Proteomes" id="UP001195724">
    <property type="component" value="Unassembled WGS sequence"/>
</dbReference>
<organism evidence="13 14">
    <name type="scientific">Saccharothrix algeriensis</name>
    <dbReference type="NCBI Taxonomy" id="173560"/>
    <lineage>
        <taxon>Bacteria</taxon>
        <taxon>Bacillati</taxon>
        <taxon>Actinomycetota</taxon>
        <taxon>Actinomycetes</taxon>
        <taxon>Pseudonocardiales</taxon>
        <taxon>Pseudonocardiaceae</taxon>
        <taxon>Saccharothrix</taxon>
    </lineage>
</organism>
<evidence type="ECO:0000256" key="3">
    <source>
        <dbReference type="ARBA" id="ARBA00022475"/>
    </source>
</evidence>
<name>A0ABS2S304_9PSEU</name>
<keyword evidence="7 11" id="KW-0472">Membrane</keyword>
<dbReference type="InterPro" id="IPR018764">
    <property type="entry name" value="RskA_C"/>
</dbReference>
<dbReference type="PANTHER" id="PTHR37461">
    <property type="entry name" value="ANTI-SIGMA-K FACTOR RSKA"/>
    <property type="match status" value="1"/>
</dbReference>
<feature type="transmembrane region" description="Helical" evidence="11">
    <location>
        <begin position="117"/>
        <end position="139"/>
    </location>
</feature>
<evidence type="ECO:0000256" key="7">
    <source>
        <dbReference type="ARBA" id="ARBA00023136"/>
    </source>
</evidence>
<evidence type="ECO:0000256" key="11">
    <source>
        <dbReference type="SAM" id="Phobius"/>
    </source>
</evidence>
<keyword evidence="8" id="KW-0804">Transcription</keyword>
<evidence type="ECO:0000256" key="5">
    <source>
        <dbReference type="ARBA" id="ARBA00022989"/>
    </source>
</evidence>
<keyword evidence="4 11" id="KW-0812">Transmembrane</keyword>
<evidence type="ECO:0000256" key="8">
    <source>
        <dbReference type="ARBA" id="ARBA00023163"/>
    </source>
</evidence>
<dbReference type="PANTHER" id="PTHR37461:SF1">
    <property type="entry name" value="ANTI-SIGMA-K FACTOR RSKA"/>
    <property type="match status" value="1"/>
</dbReference>
<comment type="caution">
    <text evidence="13">The sequence shown here is derived from an EMBL/GenBank/DDBJ whole genome shotgun (WGS) entry which is preliminary data.</text>
</comment>
<evidence type="ECO:0000256" key="6">
    <source>
        <dbReference type="ARBA" id="ARBA00023015"/>
    </source>
</evidence>
<keyword evidence="14" id="KW-1185">Reference proteome</keyword>
<evidence type="ECO:0000256" key="10">
    <source>
        <dbReference type="ARBA" id="ARBA00030803"/>
    </source>
</evidence>
<evidence type="ECO:0000256" key="2">
    <source>
        <dbReference type="ARBA" id="ARBA00004236"/>
    </source>
</evidence>
<keyword evidence="5 11" id="KW-1133">Transmembrane helix</keyword>
<dbReference type="RefSeq" id="WP_204840773.1">
    <property type="nucleotide sequence ID" value="NZ_JAFBCL010000001.1"/>
</dbReference>
<dbReference type="Gene3D" id="1.10.10.1320">
    <property type="entry name" value="Anti-sigma factor, zinc-finger domain"/>
    <property type="match status" value="1"/>
</dbReference>
<dbReference type="Pfam" id="PF10099">
    <property type="entry name" value="RskA_C"/>
    <property type="match status" value="1"/>
</dbReference>
<comment type="subcellular location">
    <subcellularLocation>
        <location evidence="2">Cell membrane</location>
    </subcellularLocation>
    <subcellularLocation>
        <location evidence="1">Membrane</location>
        <topology evidence="1">Single-pass membrane protein</topology>
    </subcellularLocation>
</comment>
<keyword evidence="3" id="KW-1003">Cell membrane</keyword>
<dbReference type="InterPro" id="IPR051474">
    <property type="entry name" value="Anti-sigma-K/W_factor"/>
</dbReference>
<evidence type="ECO:0000313" key="13">
    <source>
        <dbReference type="EMBL" id="MBM7809693.1"/>
    </source>
</evidence>
<gene>
    <name evidence="13" type="ORF">JOE68_000558</name>
</gene>